<organism evidence="9 10">
    <name type="scientific">Ostreococcus lucimarinus (strain CCE9901)</name>
    <dbReference type="NCBI Taxonomy" id="436017"/>
    <lineage>
        <taxon>Eukaryota</taxon>
        <taxon>Viridiplantae</taxon>
        <taxon>Chlorophyta</taxon>
        <taxon>Mamiellophyceae</taxon>
        <taxon>Mamiellales</taxon>
        <taxon>Bathycoccaceae</taxon>
        <taxon>Ostreococcus</taxon>
    </lineage>
</organism>
<keyword evidence="10" id="KW-1185">Reference proteome</keyword>
<protein>
    <submittedName>
        <fullName evidence="9">MFS family transporter: hexose phosphate</fullName>
    </submittedName>
</protein>
<feature type="transmembrane region" description="Helical" evidence="7">
    <location>
        <begin position="388"/>
        <end position="410"/>
    </location>
</feature>
<dbReference type="RefSeq" id="XP_001416459.1">
    <property type="nucleotide sequence ID" value="XM_001416422.1"/>
</dbReference>
<dbReference type="GO" id="GO:0061513">
    <property type="term" value="F:glucose 6-phosphate:phosphate antiporter activity"/>
    <property type="evidence" value="ECO:0007669"/>
    <property type="project" value="TreeGrafter"/>
</dbReference>
<dbReference type="Proteomes" id="UP000001568">
    <property type="component" value="Chromosome 2"/>
</dbReference>
<evidence type="ECO:0000313" key="10">
    <source>
        <dbReference type="Proteomes" id="UP000001568"/>
    </source>
</evidence>
<dbReference type="PROSITE" id="PS50850">
    <property type="entry name" value="MFS"/>
    <property type="match status" value="1"/>
</dbReference>
<feature type="transmembrane region" description="Helical" evidence="7">
    <location>
        <begin position="218"/>
        <end position="238"/>
    </location>
</feature>
<evidence type="ECO:0000313" key="9">
    <source>
        <dbReference type="EMBL" id="ABO94752.1"/>
    </source>
</evidence>
<dbReference type="InterPro" id="IPR036259">
    <property type="entry name" value="MFS_trans_sf"/>
</dbReference>
<sequence length="507" mass="54326">MFVSAHVTTLNAQPGSPVGSRTTRRGPKRVTWIKCAVRRDFTPQKRHIRNCRSKLHRPSTVCGFSATTSEPKRTYDSLFLRTRLSVFFSILFGYSCYYLTRNSLTFTAPAMVASPSLHLDITSIGVITSIFPLCYGCSKFVSGVVGDMLSPSLMLGGGLIATGLVNIAFGASSTLPFFCVLWAMNGILQGFGAPSCAKILTSWFAASERGTYWGMWNIAHNLGGFMAPILAGTAARTFGWNWGLWAPGCIAVVVGVIIVSTLKDSPEDKGFEPVEIDVSIAGGLKADAADISKQPSLLNNLLHNVLSNPFIWGLAFTYFCVYVVRQGITSWSVFYLIKEKGVIDAGAAAVRVSGLELGGLLGSLIAGRISDSLIAKSTRGAVGNRIRVVMVYLIGVAASLLAFKMVPAGWPVTQALIVFMIGFFLYGPQMLVGLCGAEIVGRRSVGASEGFLGWIAYLGAANAGVPLSLLVQQYGWDAFFAALLTATFVGICLLAPLINAKSYLQRE</sequence>
<feature type="transmembrane region" description="Helical" evidence="7">
    <location>
        <begin position="244"/>
        <end position="262"/>
    </location>
</feature>
<dbReference type="InterPro" id="IPR051337">
    <property type="entry name" value="OPA_Antiporter"/>
</dbReference>
<dbReference type="EMBL" id="CP000582">
    <property type="protein sequence ID" value="ABO94752.1"/>
    <property type="molecule type" value="Genomic_DNA"/>
</dbReference>
<feature type="transmembrane region" description="Helical" evidence="7">
    <location>
        <begin position="82"/>
        <end position="100"/>
    </location>
</feature>
<feature type="transmembrane region" description="Helical" evidence="7">
    <location>
        <begin position="451"/>
        <end position="472"/>
    </location>
</feature>
<dbReference type="PANTHER" id="PTHR43826:SF3">
    <property type="entry name" value="GLUCOSE-6-PHOSPHATE EXCHANGER SLC37A4"/>
    <property type="match status" value="1"/>
</dbReference>
<dbReference type="GO" id="GO:0016020">
    <property type="term" value="C:membrane"/>
    <property type="evidence" value="ECO:0007669"/>
    <property type="project" value="InterPro"/>
</dbReference>
<dbReference type="InterPro" id="IPR011701">
    <property type="entry name" value="MFS"/>
</dbReference>
<dbReference type="Pfam" id="PF07690">
    <property type="entry name" value="MFS_1"/>
    <property type="match status" value="1"/>
</dbReference>
<dbReference type="OMA" id="NAWFQGW"/>
<feature type="transmembrane region" description="Helical" evidence="7">
    <location>
        <begin position="153"/>
        <end position="175"/>
    </location>
</feature>
<name>A4RSN7_OSTLU</name>
<dbReference type="SUPFAM" id="SSF103473">
    <property type="entry name" value="MFS general substrate transporter"/>
    <property type="match status" value="1"/>
</dbReference>
<dbReference type="STRING" id="436017.A4RSN7"/>
<dbReference type="InterPro" id="IPR000849">
    <property type="entry name" value="Sugar_P_transporter"/>
</dbReference>
<dbReference type="GeneID" id="5000209"/>
<dbReference type="GO" id="GO:0055062">
    <property type="term" value="P:phosphate ion homeostasis"/>
    <property type="evidence" value="ECO:0007669"/>
    <property type="project" value="UniProtKB-ARBA"/>
</dbReference>
<dbReference type="InterPro" id="IPR005829">
    <property type="entry name" value="Sugar_transporter_CS"/>
</dbReference>
<evidence type="ECO:0000256" key="7">
    <source>
        <dbReference type="SAM" id="Phobius"/>
    </source>
</evidence>
<comment type="subcellular location">
    <subcellularLocation>
        <location evidence="1">Endomembrane system</location>
        <topology evidence="1">Multi-pass membrane protein</topology>
    </subcellularLocation>
</comment>
<dbReference type="PIRSF" id="PIRSF002808">
    <property type="entry name" value="Hexose_phosphate_transp"/>
    <property type="match status" value="1"/>
</dbReference>
<dbReference type="eggNOG" id="KOG2533">
    <property type="taxonomic scope" value="Eukaryota"/>
</dbReference>
<comment type="similarity">
    <text evidence="2">Belongs to the major facilitator superfamily. Organophosphate:Pi antiporter (OPA) (TC 2.A.1.4) family.</text>
</comment>
<evidence type="ECO:0000256" key="1">
    <source>
        <dbReference type="ARBA" id="ARBA00004127"/>
    </source>
</evidence>
<evidence type="ECO:0000256" key="6">
    <source>
        <dbReference type="SAM" id="MobiDB-lite"/>
    </source>
</evidence>
<feature type="compositionally biased region" description="Polar residues" evidence="6">
    <location>
        <begin position="1"/>
        <end position="14"/>
    </location>
</feature>
<dbReference type="OrthoDB" id="3639251at2759"/>
<feature type="transmembrane region" description="Helical" evidence="7">
    <location>
        <begin position="310"/>
        <end position="328"/>
    </location>
</feature>
<evidence type="ECO:0000256" key="5">
    <source>
        <dbReference type="ARBA" id="ARBA00023136"/>
    </source>
</evidence>
<dbReference type="PANTHER" id="PTHR43826">
    <property type="entry name" value="GLUCOSE-6-PHOSPHATE EXCHANGER SLC37A4"/>
    <property type="match status" value="1"/>
</dbReference>
<feature type="transmembrane region" description="Helical" evidence="7">
    <location>
        <begin position="478"/>
        <end position="498"/>
    </location>
</feature>
<dbReference type="AlphaFoldDB" id="A4RSN7"/>
<feature type="region of interest" description="Disordered" evidence="6">
    <location>
        <begin position="1"/>
        <end position="26"/>
    </location>
</feature>
<feature type="domain" description="Major facilitator superfamily (MFS) profile" evidence="8">
    <location>
        <begin position="86"/>
        <end position="502"/>
    </location>
</feature>
<dbReference type="PROSITE" id="PS00216">
    <property type="entry name" value="SUGAR_TRANSPORT_1"/>
    <property type="match status" value="1"/>
</dbReference>
<evidence type="ECO:0000256" key="3">
    <source>
        <dbReference type="ARBA" id="ARBA00022692"/>
    </source>
</evidence>
<dbReference type="Gene3D" id="1.20.1250.20">
    <property type="entry name" value="MFS general substrate transporter like domains"/>
    <property type="match status" value="2"/>
</dbReference>
<dbReference type="KEGG" id="olu:OSTLU_30179"/>
<evidence type="ECO:0000259" key="8">
    <source>
        <dbReference type="PROSITE" id="PS50850"/>
    </source>
</evidence>
<keyword evidence="4 7" id="KW-1133">Transmembrane helix</keyword>
<dbReference type="InterPro" id="IPR020846">
    <property type="entry name" value="MFS_dom"/>
</dbReference>
<dbReference type="HOGENOM" id="CLU_001265_31_0_1"/>
<keyword evidence="3 7" id="KW-0812">Transmembrane</keyword>
<accession>A4RSN7</accession>
<feature type="transmembrane region" description="Helical" evidence="7">
    <location>
        <begin position="416"/>
        <end position="439"/>
    </location>
</feature>
<keyword evidence="5 7" id="KW-0472">Membrane</keyword>
<feature type="transmembrane region" description="Helical" evidence="7">
    <location>
        <begin position="120"/>
        <end position="141"/>
    </location>
</feature>
<reference evidence="9 10" key="1">
    <citation type="journal article" date="2007" name="Proc. Natl. Acad. Sci. U.S.A.">
        <title>The tiny eukaryote Ostreococcus provides genomic insights into the paradox of plankton speciation.</title>
        <authorList>
            <person name="Palenik B."/>
            <person name="Grimwood J."/>
            <person name="Aerts A."/>
            <person name="Rouze P."/>
            <person name="Salamov A."/>
            <person name="Putnam N."/>
            <person name="Dupont C."/>
            <person name="Jorgensen R."/>
            <person name="Derelle E."/>
            <person name="Rombauts S."/>
            <person name="Zhou K."/>
            <person name="Otillar R."/>
            <person name="Merchant S.S."/>
            <person name="Podell S."/>
            <person name="Gaasterland T."/>
            <person name="Napoli C."/>
            <person name="Gendler K."/>
            <person name="Manuell A."/>
            <person name="Tai V."/>
            <person name="Vallon O."/>
            <person name="Piganeau G."/>
            <person name="Jancek S."/>
            <person name="Heijde M."/>
            <person name="Jabbari K."/>
            <person name="Bowler C."/>
            <person name="Lohr M."/>
            <person name="Robbens S."/>
            <person name="Werner G."/>
            <person name="Dubchak I."/>
            <person name="Pazour G.J."/>
            <person name="Ren Q."/>
            <person name="Paulsen I."/>
            <person name="Delwiche C."/>
            <person name="Schmutz J."/>
            <person name="Rokhsar D."/>
            <person name="Van de Peer Y."/>
            <person name="Moreau H."/>
            <person name="Grigoriev I.V."/>
        </authorList>
    </citation>
    <scope>NUCLEOTIDE SEQUENCE [LARGE SCALE GENOMIC DNA]</scope>
    <source>
        <strain evidence="9 10">CCE9901</strain>
    </source>
</reference>
<dbReference type="GO" id="GO:0012505">
    <property type="term" value="C:endomembrane system"/>
    <property type="evidence" value="ECO:0007669"/>
    <property type="project" value="UniProtKB-SubCell"/>
</dbReference>
<evidence type="ECO:0000256" key="2">
    <source>
        <dbReference type="ARBA" id="ARBA00009598"/>
    </source>
</evidence>
<proteinExistence type="inferred from homology"/>
<dbReference type="GO" id="GO:0035435">
    <property type="term" value="P:phosphate ion transmembrane transport"/>
    <property type="evidence" value="ECO:0007669"/>
    <property type="project" value="TreeGrafter"/>
</dbReference>
<gene>
    <name evidence="9" type="ORF">OSTLU_30179</name>
</gene>
<evidence type="ECO:0000256" key="4">
    <source>
        <dbReference type="ARBA" id="ARBA00022989"/>
    </source>
</evidence>
<dbReference type="Gramene" id="ABO94752">
    <property type="protein sequence ID" value="ABO94752"/>
    <property type="gene ID" value="OSTLU_30179"/>
</dbReference>